<dbReference type="Proteomes" id="UP001240447">
    <property type="component" value="Unassembled WGS sequence"/>
</dbReference>
<dbReference type="SUPFAM" id="SSF89550">
    <property type="entry name" value="PHP domain-like"/>
    <property type="match status" value="1"/>
</dbReference>
<dbReference type="Gene3D" id="1.10.150.650">
    <property type="match status" value="1"/>
</dbReference>
<dbReference type="Pfam" id="PF02811">
    <property type="entry name" value="PHP"/>
    <property type="match status" value="1"/>
</dbReference>
<proteinExistence type="predicted"/>
<organism evidence="2 3">
    <name type="scientific">Nocardioides massiliensis</name>
    <dbReference type="NCBI Taxonomy" id="1325935"/>
    <lineage>
        <taxon>Bacteria</taxon>
        <taxon>Bacillati</taxon>
        <taxon>Actinomycetota</taxon>
        <taxon>Actinomycetes</taxon>
        <taxon>Propionibacteriales</taxon>
        <taxon>Nocardioidaceae</taxon>
        <taxon>Nocardioides</taxon>
    </lineage>
</organism>
<protein>
    <submittedName>
        <fullName evidence="2">Metal-dependent phosphoesterase TrpH</fullName>
    </submittedName>
</protein>
<dbReference type="EMBL" id="JAUSQM010000001">
    <property type="protein sequence ID" value="MDP9824135.1"/>
    <property type="molecule type" value="Genomic_DNA"/>
</dbReference>
<gene>
    <name evidence="2" type="ORF">J2S59_003944</name>
</gene>
<dbReference type="SMART" id="SM00481">
    <property type="entry name" value="POLIIIAc"/>
    <property type="match status" value="1"/>
</dbReference>
<dbReference type="InterPro" id="IPR052018">
    <property type="entry name" value="PHP_domain"/>
</dbReference>
<reference evidence="2 3" key="1">
    <citation type="submission" date="2023-07" db="EMBL/GenBank/DDBJ databases">
        <title>Sequencing the genomes of 1000 actinobacteria strains.</title>
        <authorList>
            <person name="Klenk H.-P."/>
        </authorList>
    </citation>
    <scope>NUCLEOTIDE SEQUENCE [LARGE SCALE GENOMIC DNA]</scope>
    <source>
        <strain evidence="2 3">GD13</strain>
    </source>
</reference>
<dbReference type="CDD" id="cd07438">
    <property type="entry name" value="PHP_HisPPase_AMP"/>
    <property type="match status" value="1"/>
</dbReference>
<dbReference type="Gene3D" id="3.20.20.140">
    <property type="entry name" value="Metal-dependent hydrolases"/>
    <property type="match status" value="1"/>
</dbReference>
<dbReference type="PANTHER" id="PTHR42924">
    <property type="entry name" value="EXONUCLEASE"/>
    <property type="match status" value="1"/>
</dbReference>
<evidence type="ECO:0000259" key="1">
    <source>
        <dbReference type="SMART" id="SM00481"/>
    </source>
</evidence>
<evidence type="ECO:0000313" key="3">
    <source>
        <dbReference type="Proteomes" id="UP001240447"/>
    </source>
</evidence>
<dbReference type="PANTHER" id="PTHR42924:SF3">
    <property type="entry name" value="POLYMERASE_HISTIDINOL PHOSPHATASE N-TERMINAL DOMAIN-CONTAINING PROTEIN"/>
    <property type="match status" value="1"/>
</dbReference>
<feature type="domain" description="Polymerase/histidinol phosphatase N-terminal" evidence="1">
    <location>
        <begin position="3"/>
        <end position="68"/>
    </location>
</feature>
<dbReference type="RefSeq" id="WP_068121840.1">
    <property type="nucleotide sequence ID" value="NZ_CCXJ01000432.1"/>
</dbReference>
<evidence type="ECO:0000313" key="2">
    <source>
        <dbReference type="EMBL" id="MDP9824135.1"/>
    </source>
</evidence>
<name>A0ABT9NWD0_9ACTN</name>
<dbReference type="InterPro" id="IPR004013">
    <property type="entry name" value="PHP_dom"/>
</dbReference>
<dbReference type="InterPro" id="IPR016195">
    <property type="entry name" value="Pol/histidinol_Pase-like"/>
</dbReference>
<dbReference type="InterPro" id="IPR003141">
    <property type="entry name" value="Pol/His_phosphatase_N"/>
</dbReference>
<sequence>MRIDLHTHSSRSDGTSPPAQLIAQAAAAGLDVVALTDHDTAEGWDEAAAAAVEHGVRLVPGMEVSCRLGNRGVHLLGYLPDPTHPGLATELTRILDGRDGRMPQIVAKLQGLGIEIVEDDVHAVSGDAAASGRPHVADALVRAGVVDDRDQAFARYLGPSGPAYVRRYATPLEDMITLIREAGGVSVLAHPWGRGGRRHLDPETIARLAAHGLTGIEVDHQDHRPEDRETLRALAHELDLVFTGSSDHHGTGKIDHDLGCHTTHPEQYERLLAAAADASRASGRRTPSVA</sequence>
<keyword evidence="3" id="KW-1185">Reference proteome</keyword>
<comment type="caution">
    <text evidence="2">The sequence shown here is derived from an EMBL/GenBank/DDBJ whole genome shotgun (WGS) entry which is preliminary data.</text>
</comment>
<accession>A0ABT9NWD0</accession>